<dbReference type="AlphaFoldDB" id="K0TGL9"/>
<dbReference type="Proteomes" id="UP000266841">
    <property type="component" value="Unassembled WGS sequence"/>
</dbReference>
<proteinExistence type="predicted"/>
<accession>K0TGL9</accession>
<name>K0TGL9_THAOC</name>
<comment type="caution">
    <text evidence="1">The sequence shown here is derived from an EMBL/GenBank/DDBJ whole genome shotgun (WGS) entry which is preliminary data.</text>
</comment>
<reference evidence="1 2" key="1">
    <citation type="journal article" date="2012" name="Genome Biol.">
        <title>Genome and low-iron response of an oceanic diatom adapted to chronic iron limitation.</title>
        <authorList>
            <person name="Lommer M."/>
            <person name="Specht M."/>
            <person name="Roy A.S."/>
            <person name="Kraemer L."/>
            <person name="Andreson R."/>
            <person name="Gutowska M.A."/>
            <person name="Wolf J."/>
            <person name="Bergner S.V."/>
            <person name="Schilhabel M.B."/>
            <person name="Klostermeier U.C."/>
            <person name="Beiko R.G."/>
            <person name="Rosenstiel P."/>
            <person name="Hippler M."/>
            <person name="Laroche J."/>
        </authorList>
    </citation>
    <scope>NUCLEOTIDE SEQUENCE [LARGE SCALE GENOMIC DNA]</scope>
    <source>
        <strain evidence="1 2">CCMP1005</strain>
    </source>
</reference>
<evidence type="ECO:0000313" key="1">
    <source>
        <dbReference type="EMBL" id="EJK72766.1"/>
    </source>
</evidence>
<dbReference type="EMBL" id="AGNL01005333">
    <property type="protein sequence ID" value="EJK72766.1"/>
    <property type="molecule type" value="Genomic_DNA"/>
</dbReference>
<feature type="non-terminal residue" evidence="1">
    <location>
        <position position="127"/>
    </location>
</feature>
<sequence>MTPIPPDAAGDRCRLLGATSEAADVNGWPAVHAWPDEIGVNRSPIDASVTLMLSFFYCTLDYFPLAHQFTSRRRRPCHAKPTPFELGSGVPTYKQAKGLCRSLVASREDTPVQKGLLAGAAPRRAGG</sequence>
<gene>
    <name evidence="1" type="ORF">THAOC_05667</name>
</gene>
<organism evidence="1 2">
    <name type="scientific">Thalassiosira oceanica</name>
    <name type="common">Marine diatom</name>
    <dbReference type="NCBI Taxonomy" id="159749"/>
    <lineage>
        <taxon>Eukaryota</taxon>
        <taxon>Sar</taxon>
        <taxon>Stramenopiles</taxon>
        <taxon>Ochrophyta</taxon>
        <taxon>Bacillariophyta</taxon>
        <taxon>Coscinodiscophyceae</taxon>
        <taxon>Thalassiosirophycidae</taxon>
        <taxon>Thalassiosirales</taxon>
        <taxon>Thalassiosiraceae</taxon>
        <taxon>Thalassiosira</taxon>
    </lineage>
</organism>
<keyword evidence="2" id="KW-1185">Reference proteome</keyword>
<protein>
    <submittedName>
        <fullName evidence="1">Uncharacterized protein</fullName>
    </submittedName>
</protein>
<evidence type="ECO:0000313" key="2">
    <source>
        <dbReference type="Proteomes" id="UP000266841"/>
    </source>
</evidence>